<reference evidence="2 3" key="1">
    <citation type="submission" date="2017-09" db="EMBL/GenBank/DDBJ databases">
        <title>Large-scale bioinformatics analysis of Bacillus genomes uncovers conserved roles of natural products in bacterial physiology.</title>
        <authorList>
            <consortium name="Agbiome Team Llc"/>
            <person name="Bleich R.M."/>
            <person name="Grubbs K.J."/>
            <person name="Santa Maria K.C."/>
            <person name="Allen S.E."/>
            <person name="Farag S."/>
            <person name="Shank E.A."/>
            <person name="Bowers A."/>
        </authorList>
    </citation>
    <scope>NUCLEOTIDE SEQUENCE [LARGE SCALE GENOMIC DNA]</scope>
    <source>
        <strain evidence="2 3">AFS070861</strain>
    </source>
</reference>
<dbReference type="GO" id="GO:0016747">
    <property type="term" value="F:acyltransferase activity, transferring groups other than amino-acyl groups"/>
    <property type="evidence" value="ECO:0007669"/>
    <property type="project" value="InterPro"/>
</dbReference>
<comment type="caution">
    <text evidence="2">The sequence shown here is derived from an EMBL/GenBank/DDBJ whole genome shotgun (WGS) entry which is preliminary data.</text>
</comment>
<dbReference type="AlphaFoldDB" id="A0A2C1MH92"/>
<dbReference type="Pfam" id="PF13302">
    <property type="entry name" value="Acetyltransf_3"/>
    <property type="match status" value="1"/>
</dbReference>
<feature type="domain" description="N-acetyltransferase" evidence="1">
    <location>
        <begin position="4"/>
        <end position="161"/>
    </location>
</feature>
<dbReference type="InterPro" id="IPR051531">
    <property type="entry name" value="N-acetyltransferase"/>
</dbReference>
<evidence type="ECO:0000313" key="3">
    <source>
        <dbReference type="Proteomes" id="UP000224386"/>
    </source>
</evidence>
<protein>
    <submittedName>
        <fullName evidence="2">GNAT family N-acetyltransferase</fullName>
    </submittedName>
</protein>
<dbReference type="CDD" id="cd04301">
    <property type="entry name" value="NAT_SF"/>
    <property type="match status" value="1"/>
</dbReference>
<proteinExistence type="predicted"/>
<dbReference type="Gene3D" id="3.40.630.30">
    <property type="match status" value="1"/>
</dbReference>
<sequence length="161" mass="18402">MQKLYFTKFEETDFNLYFQLVSNEEVMAQITERAIPLDEAQNDFKKLLIRNANHQLFGSYKVYDSITDEYIGFGHVTVNEANVKEAEIGYMILPMHWGKRYGSKVAKELMNIAKQTNINVIKAIIDPNNIPSRKILLSAGFTSEKVCEIDGLPGEILSTYI</sequence>
<dbReference type="EMBL" id="NVAP01000004">
    <property type="protein sequence ID" value="PFQ53224.1"/>
    <property type="molecule type" value="Genomic_DNA"/>
</dbReference>
<evidence type="ECO:0000259" key="1">
    <source>
        <dbReference type="PROSITE" id="PS51186"/>
    </source>
</evidence>
<name>A0A2C1MH92_BACCE</name>
<dbReference type="PROSITE" id="PS51186">
    <property type="entry name" value="GNAT"/>
    <property type="match status" value="1"/>
</dbReference>
<dbReference type="InterPro" id="IPR016181">
    <property type="entry name" value="Acyl_CoA_acyltransferase"/>
</dbReference>
<dbReference type="SUPFAM" id="SSF55729">
    <property type="entry name" value="Acyl-CoA N-acyltransferases (Nat)"/>
    <property type="match status" value="1"/>
</dbReference>
<dbReference type="RefSeq" id="WP_098611229.1">
    <property type="nucleotide sequence ID" value="NZ_JBNNUB010000004.1"/>
</dbReference>
<dbReference type="PANTHER" id="PTHR43792">
    <property type="entry name" value="GNAT FAMILY, PUTATIVE (AFU_ORTHOLOGUE AFUA_3G00765)-RELATED-RELATED"/>
    <property type="match status" value="1"/>
</dbReference>
<dbReference type="InterPro" id="IPR000182">
    <property type="entry name" value="GNAT_dom"/>
</dbReference>
<accession>A0A2C1MH92</accession>
<dbReference type="Proteomes" id="UP000224386">
    <property type="component" value="Unassembled WGS sequence"/>
</dbReference>
<gene>
    <name evidence="2" type="ORF">COK05_01715</name>
</gene>
<keyword evidence="2" id="KW-0808">Transferase</keyword>
<evidence type="ECO:0000313" key="2">
    <source>
        <dbReference type="EMBL" id="PFQ53224.1"/>
    </source>
</evidence>
<organism evidence="2 3">
    <name type="scientific">Bacillus cereus</name>
    <dbReference type="NCBI Taxonomy" id="1396"/>
    <lineage>
        <taxon>Bacteria</taxon>
        <taxon>Bacillati</taxon>
        <taxon>Bacillota</taxon>
        <taxon>Bacilli</taxon>
        <taxon>Bacillales</taxon>
        <taxon>Bacillaceae</taxon>
        <taxon>Bacillus</taxon>
        <taxon>Bacillus cereus group</taxon>
    </lineage>
</organism>
<dbReference type="PANTHER" id="PTHR43792:SF1">
    <property type="entry name" value="N-ACETYLTRANSFERASE DOMAIN-CONTAINING PROTEIN"/>
    <property type="match status" value="1"/>
</dbReference>